<dbReference type="InterPro" id="IPR037232">
    <property type="entry name" value="NADH_quin_OxRdtase_su_C/D-like"/>
</dbReference>
<dbReference type="GO" id="GO:0008137">
    <property type="term" value="F:NADH dehydrogenase (ubiquinone) activity"/>
    <property type="evidence" value="ECO:0007669"/>
    <property type="project" value="UniProtKB-EC"/>
</dbReference>
<sequence length="203" mass="23936">MNSFLINGGKFSVEHIVAMVPKWIECVEYQKGEWSITVSSETVIDSFFHFLRDTEFAECEMLIDIAGVDYPSRLKRFEIVYQLLSIHYGQRIRVKVKVDELSPVPSVTNIYPSAGYFEREVWDMYGVFFSHHPDLRRILTDYGFEGYPLRKDFPLSGYFEVRYDLSKTRVIVEPLEMSQEFRYLETRNPWSVSSTWAPKNKKI</sequence>
<dbReference type="HAMAP" id="MF_01357">
    <property type="entry name" value="NDH1_NuoC"/>
    <property type="match status" value="1"/>
</dbReference>
<keyword evidence="7" id="KW-0496">Mitochondrion</keyword>
<proteinExistence type="inferred from homology"/>
<evidence type="ECO:0000259" key="6">
    <source>
        <dbReference type="Pfam" id="PF00329"/>
    </source>
</evidence>
<evidence type="ECO:0000256" key="1">
    <source>
        <dbReference type="ARBA" id="ARBA00007569"/>
    </source>
</evidence>
<keyword evidence="2 5" id="KW-0813">Transport</keyword>
<feature type="domain" description="NADH:ubiquinone oxidoreductase 30kDa subunit" evidence="6">
    <location>
        <begin position="38"/>
        <end position="158"/>
    </location>
</feature>
<keyword evidence="5" id="KW-1278">Translocase</keyword>
<dbReference type="PROSITE" id="PS00542">
    <property type="entry name" value="COMPLEX1_30K"/>
    <property type="match status" value="1"/>
</dbReference>
<comment type="catalytic activity">
    <reaction evidence="4">
        <text>a ubiquinone + NADH + 5 H(+)(in) = a ubiquinol + NAD(+) + 4 H(+)(out)</text>
        <dbReference type="Rhea" id="RHEA:29091"/>
        <dbReference type="Rhea" id="RHEA-COMP:9565"/>
        <dbReference type="Rhea" id="RHEA-COMP:9566"/>
        <dbReference type="ChEBI" id="CHEBI:15378"/>
        <dbReference type="ChEBI" id="CHEBI:16389"/>
        <dbReference type="ChEBI" id="CHEBI:17976"/>
        <dbReference type="ChEBI" id="CHEBI:57540"/>
        <dbReference type="ChEBI" id="CHEBI:57945"/>
        <dbReference type="EC" id="7.1.1.2"/>
    </reaction>
</comment>
<protein>
    <recommendedName>
        <fullName evidence="3">NADH dehydrogenase [ubiquinone] iron-sulfur protein 3</fullName>
    </recommendedName>
</protein>
<evidence type="ECO:0000256" key="2">
    <source>
        <dbReference type="ARBA" id="ARBA00022448"/>
    </source>
</evidence>
<dbReference type="SUPFAM" id="SSF143243">
    <property type="entry name" value="Nqo5-like"/>
    <property type="match status" value="1"/>
</dbReference>
<name>G8DKE6_MESVI</name>
<dbReference type="InterPro" id="IPR010218">
    <property type="entry name" value="NADH_DH_suC"/>
</dbReference>
<evidence type="ECO:0000256" key="4">
    <source>
        <dbReference type="ARBA" id="ARBA00049551"/>
    </source>
</evidence>
<dbReference type="GO" id="GO:0016651">
    <property type="term" value="F:oxidoreductase activity, acting on NAD(P)H"/>
    <property type="evidence" value="ECO:0007669"/>
    <property type="project" value="InterPro"/>
</dbReference>
<reference evidence="7" key="1">
    <citation type="journal article" date="2012" name="Protist">
        <title>Similar relative mutation rates in the three genetic compartments of mesostigma and chlamydomonas.</title>
        <authorList>
            <person name="Hua J."/>
            <person name="Smith D.R."/>
            <person name="Borza T."/>
            <person name="Lee R.W."/>
        </authorList>
    </citation>
    <scope>NUCLEOTIDE SEQUENCE</scope>
    <source>
        <strain evidence="7">SAG 50-1</strain>
    </source>
</reference>
<gene>
    <name evidence="7" type="primary">nad9</name>
</gene>
<evidence type="ECO:0000256" key="3">
    <source>
        <dbReference type="ARBA" id="ARBA00029493"/>
    </source>
</evidence>
<dbReference type="PANTHER" id="PTHR10884:SF14">
    <property type="entry name" value="NADH DEHYDROGENASE [UBIQUINONE] IRON-SULFUR PROTEIN 3, MITOCHONDRIAL"/>
    <property type="match status" value="1"/>
</dbReference>
<evidence type="ECO:0000256" key="5">
    <source>
        <dbReference type="RuleBase" id="RU003456"/>
    </source>
</evidence>
<evidence type="ECO:0000313" key="7">
    <source>
        <dbReference type="EMBL" id="ADU04615.1"/>
    </source>
</evidence>
<organism evidence="7">
    <name type="scientific">Mesostigma viride</name>
    <name type="common">Green alga</name>
    <dbReference type="NCBI Taxonomy" id="41882"/>
    <lineage>
        <taxon>Eukaryota</taxon>
        <taxon>Viridiplantae</taxon>
        <taxon>Streptophyta</taxon>
        <taxon>Mesostigmatophyceae</taxon>
        <taxon>Mesostigmatales</taxon>
        <taxon>Mesostigmataceae</taxon>
        <taxon>Mesostigma</taxon>
    </lineage>
</organism>
<dbReference type="Pfam" id="PF00329">
    <property type="entry name" value="Complex1_30kDa"/>
    <property type="match status" value="1"/>
</dbReference>
<comment type="similarity">
    <text evidence="1 5">Belongs to the complex I 30 kDa subunit family.</text>
</comment>
<accession>G8DKE6</accession>
<geneLocation type="mitochondrion" evidence="7"/>
<keyword evidence="5" id="KW-0520">NAD</keyword>
<dbReference type="NCBIfam" id="NF004733">
    <property type="entry name" value="PRK06074.1-5"/>
    <property type="match status" value="1"/>
</dbReference>
<dbReference type="Gene3D" id="3.30.460.80">
    <property type="entry name" value="NADH:ubiquinone oxidoreductase, 30kDa subunit"/>
    <property type="match status" value="1"/>
</dbReference>
<dbReference type="EMBL" id="HQ667981">
    <property type="protein sequence ID" value="ADU04615.1"/>
    <property type="molecule type" value="Genomic_DNA"/>
</dbReference>
<dbReference type="PANTHER" id="PTHR10884">
    <property type="entry name" value="NADH DEHYDROGENASE UBIQUINONE IRON-SULFUR PROTEIN 3"/>
    <property type="match status" value="1"/>
</dbReference>
<dbReference type="AlphaFoldDB" id="G8DKE6"/>
<dbReference type="InterPro" id="IPR001268">
    <property type="entry name" value="NADH_UbQ_OxRdtase_30kDa_su"/>
</dbReference>
<dbReference type="InterPro" id="IPR020396">
    <property type="entry name" value="NADH_UbQ_OxRdtase_CS"/>
</dbReference>
<dbReference type="NCBIfam" id="TIGR01961">
    <property type="entry name" value="NuoC_fam"/>
    <property type="match status" value="1"/>
</dbReference>